<feature type="transmembrane region" description="Helical" evidence="8">
    <location>
        <begin position="213"/>
        <end position="231"/>
    </location>
</feature>
<name>A0A9P7BE47_MAUEX</name>
<dbReference type="EMBL" id="PUHR01000001">
    <property type="protein sequence ID" value="KAG0672630.1"/>
    <property type="molecule type" value="Genomic_DNA"/>
</dbReference>
<dbReference type="PANTHER" id="PTHR43341">
    <property type="entry name" value="AMINO ACID PERMEASE"/>
    <property type="match status" value="1"/>
</dbReference>
<evidence type="ECO:0000313" key="10">
    <source>
        <dbReference type="EMBL" id="KAG0672630.1"/>
    </source>
</evidence>
<dbReference type="Proteomes" id="UP000750334">
    <property type="component" value="Unassembled WGS sequence"/>
</dbReference>
<comment type="caution">
    <text evidence="10">The sequence shown here is derived from an EMBL/GenBank/DDBJ whole genome shotgun (WGS) entry which is preliminary data.</text>
</comment>
<feature type="domain" description="Amino acid permease/ SLC12A" evidence="9">
    <location>
        <begin position="139"/>
        <end position="602"/>
    </location>
</feature>
<dbReference type="InterPro" id="IPR050524">
    <property type="entry name" value="APC_YAT"/>
</dbReference>
<feature type="transmembrane region" description="Helical" evidence="8">
    <location>
        <begin position="581"/>
        <end position="597"/>
    </location>
</feature>
<keyword evidence="6 8" id="KW-1133">Transmembrane helix</keyword>
<dbReference type="Gene3D" id="1.20.1740.10">
    <property type="entry name" value="Amino acid/polyamine transporter I"/>
    <property type="match status" value="1"/>
</dbReference>
<evidence type="ECO:0000256" key="1">
    <source>
        <dbReference type="ARBA" id="ARBA00004141"/>
    </source>
</evidence>
<dbReference type="OrthoDB" id="3900342at2759"/>
<dbReference type="InterPro" id="IPR004762">
    <property type="entry name" value="Amino_acid_permease_fungi"/>
</dbReference>
<dbReference type="AlphaFoldDB" id="A0A9P7BE47"/>
<gene>
    <name evidence="10" type="primary">BAP2</name>
    <name evidence="10" type="ORF">C6P45_000061</name>
</gene>
<dbReference type="InterPro" id="IPR004841">
    <property type="entry name" value="AA-permease/SLC12A_dom"/>
</dbReference>
<feature type="transmembrane region" description="Helical" evidence="8">
    <location>
        <begin position="540"/>
        <end position="561"/>
    </location>
</feature>
<evidence type="ECO:0000256" key="7">
    <source>
        <dbReference type="ARBA" id="ARBA00023136"/>
    </source>
</evidence>
<proteinExistence type="inferred from homology"/>
<evidence type="ECO:0000256" key="5">
    <source>
        <dbReference type="ARBA" id="ARBA00022970"/>
    </source>
</evidence>
<protein>
    <submittedName>
        <fullName evidence="10">Amino acid transporter</fullName>
    </submittedName>
</protein>
<evidence type="ECO:0000313" key="11">
    <source>
        <dbReference type="Proteomes" id="UP000750334"/>
    </source>
</evidence>
<keyword evidence="4 8" id="KW-0812">Transmembrane</keyword>
<feature type="transmembrane region" description="Helical" evidence="8">
    <location>
        <begin position="170"/>
        <end position="192"/>
    </location>
</feature>
<dbReference type="FunFam" id="1.20.1740.10:FF:000017">
    <property type="entry name" value="Amino acid permease"/>
    <property type="match status" value="1"/>
</dbReference>
<organism evidence="10 11">
    <name type="scientific">Maudiozyma exigua</name>
    <name type="common">Yeast</name>
    <name type="synonym">Kazachstania exigua</name>
    <dbReference type="NCBI Taxonomy" id="34358"/>
    <lineage>
        <taxon>Eukaryota</taxon>
        <taxon>Fungi</taxon>
        <taxon>Dikarya</taxon>
        <taxon>Ascomycota</taxon>
        <taxon>Saccharomycotina</taxon>
        <taxon>Saccharomycetes</taxon>
        <taxon>Saccharomycetales</taxon>
        <taxon>Saccharomycetaceae</taxon>
        <taxon>Maudiozyma</taxon>
    </lineage>
</organism>
<sequence length="649" mass="73221">MKNTEKFSILYHIRRASSSSHRIPHYFKHRITNTSSDLDFNKNYYYYIQDILQVYHKQDFFMDSFSKADLEKIVTREDYQLTSPSISRDSSQPRHRLVHRFIDSFKPPVPEDTDNDNIIQQDNDEKPRQQLKKTMKSRHIVMMTLGTGIGTGLLIANAKGLYFGGPASLVIGYGLVSFVTYIVIQAAGELAVAYPTLPGNFNSYMSNFISKPYGFATVWLYSVQWLTVLPLELISATITIKYWTTSVDPDVFVVIIYVVLIFIHLFGVEAYGETEFIFNACKILMIAGFIILSIVINCGGAGNDGYIGGKYWHDPGAFASDNGAQRLKSVCYTLVTGYFSYGGTELFVLSVAEQENPRKSTPIAAKQSIYRIVVIYLLTMILIGFNVPRNSSELMGSADSKTHASPYVLAASIHGVKVVPHFINAVILISMISVANSSLYAGPRLLASLAEQGYGPSFMKYIDRNGRPLWALFICILFGVIGFASSSDKEEQVFTWLAAISGLSELFTWGGIMLSHWRFRLAMSKQGKDLGELGYKANTGVYGSMYGVFFTFLVFIAQFWVALSPPGSNGEVSAESFFESYLAFPIWVVSYFGYMIYNKDYTLLNPLEQIDLESYRRIYDPEVLRQEDEDLKQKFKNGSFLYKMKSIWC</sequence>
<evidence type="ECO:0000259" key="9">
    <source>
        <dbReference type="Pfam" id="PF00324"/>
    </source>
</evidence>
<reference evidence="10 11" key="1">
    <citation type="submission" date="2020-11" db="EMBL/GenBank/DDBJ databases">
        <title>Kefir isolates.</title>
        <authorList>
            <person name="Marcisauskas S."/>
            <person name="Kim Y."/>
            <person name="Blasche S."/>
        </authorList>
    </citation>
    <scope>NUCLEOTIDE SEQUENCE [LARGE SCALE GENOMIC DNA]</scope>
    <source>
        <strain evidence="10 11">OG2</strain>
    </source>
</reference>
<keyword evidence="5" id="KW-0029">Amino-acid transport</keyword>
<keyword evidence="3" id="KW-0813">Transport</keyword>
<feature type="transmembrane region" description="Helical" evidence="8">
    <location>
        <begin position="283"/>
        <end position="302"/>
    </location>
</feature>
<dbReference type="Pfam" id="PF00324">
    <property type="entry name" value="AA_permease"/>
    <property type="match status" value="1"/>
</dbReference>
<accession>A0A9P7BE47</accession>
<keyword evidence="11" id="KW-1185">Reference proteome</keyword>
<feature type="transmembrane region" description="Helical" evidence="8">
    <location>
        <begin position="469"/>
        <end position="487"/>
    </location>
</feature>
<evidence type="ECO:0000256" key="6">
    <source>
        <dbReference type="ARBA" id="ARBA00022989"/>
    </source>
</evidence>
<comment type="subcellular location">
    <subcellularLocation>
        <location evidence="1">Membrane</location>
        <topology evidence="1">Multi-pass membrane protein</topology>
    </subcellularLocation>
</comment>
<dbReference type="PROSITE" id="PS00218">
    <property type="entry name" value="AMINO_ACID_PERMEASE_1"/>
    <property type="match status" value="1"/>
</dbReference>
<comment type="similarity">
    <text evidence="2">Belongs to the amino acid-polyamine-organocation (APC) superfamily. YAT (TC 2.A.3.10) family.</text>
</comment>
<dbReference type="InterPro" id="IPR004840">
    <property type="entry name" value="Amino_acid_permease_CS"/>
</dbReference>
<evidence type="ECO:0000256" key="4">
    <source>
        <dbReference type="ARBA" id="ARBA00022692"/>
    </source>
</evidence>
<keyword evidence="7 8" id="KW-0472">Membrane</keyword>
<dbReference type="GO" id="GO:0016020">
    <property type="term" value="C:membrane"/>
    <property type="evidence" value="ECO:0007669"/>
    <property type="project" value="UniProtKB-SubCell"/>
</dbReference>
<dbReference type="PANTHER" id="PTHR43341:SF7">
    <property type="entry name" value="LEU_VAL_ILE AMINO-ACID PERMEASE-RELATED"/>
    <property type="match status" value="1"/>
</dbReference>
<dbReference type="NCBIfam" id="TIGR00913">
    <property type="entry name" value="2A0310"/>
    <property type="match status" value="1"/>
</dbReference>
<feature type="transmembrane region" description="Helical" evidence="8">
    <location>
        <begin position="140"/>
        <end position="158"/>
    </location>
</feature>
<feature type="transmembrane region" description="Helical" evidence="8">
    <location>
        <begin position="251"/>
        <end position="271"/>
    </location>
</feature>
<evidence type="ECO:0000256" key="2">
    <source>
        <dbReference type="ARBA" id="ARBA00006983"/>
    </source>
</evidence>
<dbReference type="GO" id="GO:0015171">
    <property type="term" value="F:amino acid transmembrane transporter activity"/>
    <property type="evidence" value="ECO:0007669"/>
    <property type="project" value="TreeGrafter"/>
</dbReference>
<feature type="transmembrane region" description="Helical" evidence="8">
    <location>
        <begin position="368"/>
        <end position="387"/>
    </location>
</feature>
<feature type="transmembrane region" description="Helical" evidence="8">
    <location>
        <begin position="493"/>
        <end position="519"/>
    </location>
</feature>
<evidence type="ECO:0000256" key="3">
    <source>
        <dbReference type="ARBA" id="ARBA00022448"/>
    </source>
</evidence>
<evidence type="ECO:0000256" key="8">
    <source>
        <dbReference type="SAM" id="Phobius"/>
    </source>
</evidence>